<comment type="caution">
    <text evidence="2">The sequence shown here is derived from an EMBL/GenBank/DDBJ whole genome shotgun (WGS) entry which is preliminary data.</text>
</comment>
<proteinExistence type="predicted"/>
<name>A0A9P8FYE2_AURME</name>
<keyword evidence="3" id="KW-1185">Reference proteome</keyword>
<feature type="region of interest" description="Disordered" evidence="1">
    <location>
        <begin position="335"/>
        <end position="377"/>
    </location>
</feature>
<dbReference type="EMBL" id="JAHFXS010000320">
    <property type="protein sequence ID" value="KAG9986278.1"/>
    <property type="molecule type" value="Genomic_DNA"/>
</dbReference>
<feature type="non-terminal residue" evidence="2">
    <location>
        <position position="377"/>
    </location>
</feature>
<reference evidence="2" key="2">
    <citation type="submission" date="2021-08" db="EMBL/GenBank/DDBJ databases">
        <authorList>
            <person name="Gostincar C."/>
            <person name="Sun X."/>
            <person name="Song Z."/>
            <person name="Gunde-Cimerman N."/>
        </authorList>
    </citation>
    <scope>NUCLEOTIDE SEQUENCE</scope>
    <source>
        <strain evidence="2">EXF-9298</strain>
    </source>
</reference>
<evidence type="ECO:0000256" key="1">
    <source>
        <dbReference type="SAM" id="MobiDB-lite"/>
    </source>
</evidence>
<evidence type="ECO:0000313" key="3">
    <source>
        <dbReference type="Proteomes" id="UP000729357"/>
    </source>
</evidence>
<dbReference type="Proteomes" id="UP000729357">
    <property type="component" value="Unassembled WGS sequence"/>
</dbReference>
<reference evidence="2" key="1">
    <citation type="journal article" date="2021" name="J Fungi (Basel)">
        <title>Virulence traits and population genomics of the black yeast Aureobasidium melanogenum.</title>
        <authorList>
            <person name="Cernosa A."/>
            <person name="Sun X."/>
            <person name="Gostincar C."/>
            <person name="Fang C."/>
            <person name="Gunde-Cimerman N."/>
            <person name="Song Z."/>
        </authorList>
    </citation>
    <scope>NUCLEOTIDE SEQUENCE</scope>
    <source>
        <strain evidence="2">EXF-9298</strain>
    </source>
</reference>
<gene>
    <name evidence="2" type="ORF">KCU98_g4140</name>
</gene>
<accession>A0A9P8FYE2</accession>
<organism evidence="2 3">
    <name type="scientific">Aureobasidium melanogenum</name>
    <name type="common">Aureobasidium pullulans var. melanogenum</name>
    <dbReference type="NCBI Taxonomy" id="46634"/>
    <lineage>
        <taxon>Eukaryota</taxon>
        <taxon>Fungi</taxon>
        <taxon>Dikarya</taxon>
        <taxon>Ascomycota</taxon>
        <taxon>Pezizomycotina</taxon>
        <taxon>Dothideomycetes</taxon>
        <taxon>Dothideomycetidae</taxon>
        <taxon>Dothideales</taxon>
        <taxon>Saccotheciaceae</taxon>
        <taxon>Aureobasidium</taxon>
    </lineage>
</organism>
<evidence type="ECO:0000313" key="2">
    <source>
        <dbReference type="EMBL" id="KAG9986278.1"/>
    </source>
</evidence>
<sequence length="377" mass="41488">MADPQVTALRSNSENLLRIKTDAKELSKKQLEAQQKIDAIKAQIDREGPTATLEARMQEKVAEQKSVCIRSDIAISIIGKSIEDLAHISRNPPSVVAVRDVLDYMDYLDDEVSLESVGLVLVVQTGNTAESLTDVFEDLQSATGSASGDSSLRTTTILQETQLAVRELTTTPSDRISARWRANNFAYRLKCQREQRDALASTINLPIAKGNHEDSPPSQALNHSTLDNQHLQQVNQSPKAPDVHKYLDDLLDRVPQNQILEALQNLDPVFRSGGDGCGSEKVSNEGDQAQGLSGHRGLTEPDRGHIKKLAINLQNKIEELFDDAKDLEDAVEAVNYDGGGNQDRRKSGQLHTNGSFNSKKRSSSASDDETNVKRRRS</sequence>
<dbReference type="AlphaFoldDB" id="A0A9P8FYE2"/>
<feature type="region of interest" description="Disordered" evidence="1">
    <location>
        <begin position="271"/>
        <end position="301"/>
    </location>
</feature>
<protein>
    <submittedName>
        <fullName evidence="2">Uncharacterized protein</fullName>
    </submittedName>
</protein>